<reference evidence="2" key="1">
    <citation type="submission" date="2022-11" db="EMBL/GenBank/DDBJ databases">
        <title>Genome Sequence of Cubamyces cubensis.</title>
        <authorList>
            <person name="Buettner E."/>
        </authorList>
    </citation>
    <scope>NUCLEOTIDE SEQUENCE</scope>
    <source>
        <strain evidence="2">MPL-01</strain>
    </source>
</reference>
<evidence type="ECO:0000313" key="2">
    <source>
        <dbReference type="EMBL" id="KAJ8475456.1"/>
    </source>
</evidence>
<dbReference type="CDD" id="cd03676">
    <property type="entry name" value="NUDIX_Tnr3_like"/>
    <property type="match status" value="2"/>
</dbReference>
<comment type="caution">
    <text evidence="2">The sequence shown here is derived from an EMBL/GenBank/DDBJ whole genome shotgun (WGS) entry which is preliminary data.</text>
</comment>
<accession>A0AAD7TUI7</accession>
<sequence length="675" mass="75740">MPGPTPVSPPQSFLQIVQSCDNFSVAKERRNGAAPEETLVPWLLSPSPTSPAVGLLRPEIVDQLRKEALSSDGSSRPDWFFGHDCKTGREWVSFADGISTPSARSRVMKDLCEHWRDIGLWPEEIGLRKWRNELYPVYRNPFGPRDYPSCMESDEDLHKDTLNYAFRMERAASGLFGVVTYGVHMTVYEEVQGQGGKQPTMYKIWVPRRAATKQTWPGYLDNSVAGGIEAGLGILDCVVKEAMEEASIPEDVVRRYARSAGTVSNSVRTSSGWFQPELGFVHDLCLPPGSGVQPQPLDGEVESFELLPLGKVIEYMRAGLFVDNSAIVLVDFMIVQSCDNFRVADTGRTDAAAQEKLVPWLLTPSPTSPAVGLLRPEVVAQLRKEIASPPNWFFGHDPASGKEWVSFADGISTPSARSRVMKDLCERWRDSGLWPDEISPRKWRNELYPIYRNPFGRRDYLGHADEDAQGDALNYAFRMERAASGLFGIVTYGVHMTVYEEVQGAEGERPEYRIWVPRRAATKQTWPGYLDNTVAGGIEAGLGVFDCVVKEAMEEASIPEDVVRRHARATGSISYFFRTPRGWLQPEVEYVYDLSLPPNSGVQPQPLDGEVESFELLPLDKVVEHMRAGLFKYNCAIVLVDFMVRKGIITPDNEPDYQEIVTRLHGRFDYDRWAA</sequence>
<protein>
    <recommendedName>
        <fullName evidence="1">Nudix hydrolase domain-containing protein</fullName>
    </recommendedName>
</protein>
<keyword evidence="3" id="KW-1185">Reference proteome</keyword>
<dbReference type="Gene3D" id="3.90.79.10">
    <property type="entry name" value="Nucleoside Triphosphate Pyrophosphohydrolase"/>
    <property type="match status" value="2"/>
</dbReference>
<organism evidence="2 3">
    <name type="scientific">Trametes cubensis</name>
    <dbReference type="NCBI Taxonomy" id="1111947"/>
    <lineage>
        <taxon>Eukaryota</taxon>
        <taxon>Fungi</taxon>
        <taxon>Dikarya</taxon>
        <taxon>Basidiomycota</taxon>
        <taxon>Agaricomycotina</taxon>
        <taxon>Agaricomycetes</taxon>
        <taxon>Polyporales</taxon>
        <taxon>Polyporaceae</taxon>
        <taxon>Trametes</taxon>
    </lineage>
</organism>
<dbReference type="Proteomes" id="UP001215151">
    <property type="component" value="Unassembled WGS sequence"/>
</dbReference>
<dbReference type="SUPFAM" id="SSF55811">
    <property type="entry name" value="Nudix"/>
    <property type="match status" value="2"/>
</dbReference>
<evidence type="ECO:0000259" key="1">
    <source>
        <dbReference type="PROSITE" id="PS51462"/>
    </source>
</evidence>
<gene>
    <name evidence="2" type="ORF">ONZ51_g6550</name>
</gene>
<dbReference type="FunFam" id="3.90.79.10:FF:000019">
    <property type="entry name" value="Thiamin pyrophosphokinase, putative"/>
    <property type="match status" value="1"/>
</dbReference>
<dbReference type="Pfam" id="PF00293">
    <property type="entry name" value="NUDIX"/>
    <property type="match status" value="2"/>
</dbReference>
<feature type="domain" description="Nudix hydrolase" evidence="1">
    <location>
        <begin position="168"/>
        <end position="334"/>
    </location>
</feature>
<dbReference type="InterPro" id="IPR000086">
    <property type="entry name" value="NUDIX_hydrolase_dom"/>
</dbReference>
<dbReference type="EMBL" id="JAPEVG010000159">
    <property type="protein sequence ID" value="KAJ8475456.1"/>
    <property type="molecule type" value="Genomic_DNA"/>
</dbReference>
<dbReference type="AlphaFoldDB" id="A0AAD7TUI7"/>
<dbReference type="GO" id="GO:0044715">
    <property type="term" value="F:8-oxo-dGDP phosphatase activity"/>
    <property type="evidence" value="ECO:0007669"/>
    <property type="project" value="TreeGrafter"/>
</dbReference>
<dbReference type="PROSITE" id="PS51462">
    <property type="entry name" value="NUDIX"/>
    <property type="match status" value="2"/>
</dbReference>
<evidence type="ECO:0000313" key="3">
    <source>
        <dbReference type="Proteomes" id="UP001215151"/>
    </source>
</evidence>
<name>A0AAD7TUI7_9APHY</name>
<feature type="domain" description="Nudix hydrolase" evidence="1">
    <location>
        <begin position="479"/>
        <end position="639"/>
    </location>
</feature>
<proteinExistence type="predicted"/>
<dbReference type="InterPro" id="IPR015797">
    <property type="entry name" value="NUDIX_hydrolase-like_dom_sf"/>
</dbReference>
<dbReference type="PANTHER" id="PTHR13622">
    <property type="entry name" value="THIAMIN PYROPHOSPHOKINASE"/>
    <property type="match status" value="1"/>
</dbReference>
<dbReference type="PANTHER" id="PTHR13622:SF8">
    <property type="entry name" value="THIAMIN PYROPHOSPHOKINASE 1"/>
    <property type="match status" value="1"/>
</dbReference>